<evidence type="ECO:0000313" key="1">
    <source>
        <dbReference type="EMBL" id="KAI7995512.1"/>
    </source>
</evidence>
<comment type="caution">
    <text evidence="1">The sequence shown here is derived from an EMBL/GenBank/DDBJ whole genome shotgun (WGS) entry which is preliminary data.</text>
</comment>
<gene>
    <name evidence="1" type="ORF">LOK49_LG11G01089</name>
</gene>
<keyword evidence="2" id="KW-1185">Reference proteome</keyword>
<reference evidence="1 2" key="1">
    <citation type="journal article" date="2022" name="Plant J.">
        <title>Chromosome-level genome of Camellia lanceoleosa provides a valuable resource for understanding genome evolution and self-incompatibility.</title>
        <authorList>
            <person name="Gong W."/>
            <person name="Xiao S."/>
            <person name="Wang L."/>
            <person name="Liao Z."/>
            <person name="Chang Y."/>
            <person name="Mo W."/>
            <person name="Hu G."/>
            <person name="Li W."/>
            <person name="Zhao G."/>
            <person name="Zhu H."/>
            <person name="Hu X."/>
            <person name="Ji K."/>
            <person name="Xiang X."/>
            <person name="Song Q."/>
            <person name="Yuan D."/>
            <person name="Jin S."/>
            <person name="Zhang L."/>
        </authorList>
    </citation>
    <scope>NUCLEOTIDE SEQUENCE [LARGE SCALE GENOMIC DNA]</scope>
    <source>
        <strain evidence="1">SQ_2022a</strain>
    </source>
</reference>
<sequence>MVGPTAGPSPRQGVCTSHVKIIIRELMICTQLFLVLWSRPRPAQPLCSSCTMDIRRGMASNRLFTYRLGKGFGYLRNQNTKTPPLRKTWPLISLSLFASGFFLSLRIDGIHLRVHLVVYQTGSIAIGPLHSNIWVPPLLGLF</sequence>
<dbReference type="EMBL" id="CM045769">
    <property type="protein sequence ID" value="KAI7995512.1"/>
    <property type="molecule type" value="Genomic_DNA"/>
</dbReference>
<dbReference type="Proteomes" id="UP001060215">
    <property type="component" value="Chromosome 12"/>
</dbReference>
<name>A0ACC0G569_9ERIC</name>
<proteinExistence type="predicted"/>
<organism evidence="1 2">
    <name type="scientific">Camellia lanceoleosa</name>
    <dbReference type="NCBI Taxonomy" id="1840588"/>
    <lineage>
        <taxon>Eukaryota</taxon>
        <taxon>Viridiplantae</taxon>
        <taxon>Streptophyta</taxon>
        <taxon>Embryophyta</taxon>
        <taxon>Tracheophyta</taxon>
        <taxon>Spermatophyta</taxon>
        <taxon>Magnoliopsida</taxon>
        <taxon>eudicotyledons</taxon>
        <taxon>Gunneridae</taxon>
        <taxon>Pentapetalae</taxon>
        <taxon>asterids</taxon>
        <taxon>Ericales</taxon>
        <taxon>Theaceae</taxon>
        <taxon>Camellia</taxon>
    </lineage>
</organism>
<accession>A0ACC0G569</accession>
<evidence type="ECO:0000313" key="2">
    <source>
        <dbReference type="Proteomes" id="UP001060215"/>
    </source>
</evidence>
<protein>
    <submittedName>
        <fullName evidence="1">Uncharacterized protein</fullName>
    </submittedName>
</protein>